<dbReference type="SUPFAM" id="SSF53822">
    <property type="entry name" value="Periplasmic binding protein-like I"/>
    <property type="match status" value="1"/>
</dbReference>
<dbReference type="InterPro" id="IPR046335">
    <property type="entry name" value="LacI/GalR-like_sensor"/>
</dbReference>
<proteinExistence type="predicted"/>
<protein>
    <submittedName>
        <fullName evidence="5">Transcriptional regulator, LacI family</fullName>
    </submittedName>
</protein>
<accession>A0A975WDA9</accession>
<dbReference type="InterPro" id="IPR010982">
    <property type="entry name" value="Lambda_DNA-bd_dom_sf"/>
</dbReference>
<keyword evidence="1" id="KW-0805">Transcription regulation</keyword>
<evidence type="ECO:0000259" key="4">
    <source>
        <dbReference type="PROSITE" id="PS50932"/>
    </source>
</evidence>
<dbReference type="PANTHER" id="PTHR30146:SF109">
    <property type="entry name" value="HTH-TYPE TRANSCRIPTIONAL REGULATOR GALS"/>
    <property type="match status" value="1"/>
</dbReference>
<comment type="caution">
    <text evidence="5">The sequence shown here is derived from an EMBL/GenBank/DDBJ whole genome shotgun (WGS) entry which is preliminary data.</text>
</comment>
<keyword evidence="6" id="KW-1185">Reference proteome</keyword>
<evidence type="ECO:0000256" key="1">
    <source>
        <dbReference type="ARBA" id="ARBA00023015"/>
    </source>
</evidence>
<dbReference type="Proteomes" id="UP000182932">
    <property type="component" value="Unassembled WGS sequence"/>
</dbReference>
<feature type="domain" description="HTH lacI-type" evidence="4">
    <location>
        <begin position="8"/>
        <end position="62"/>
    </location>
</feature>
<dbReference type="PROSITE" id="PS00356">
    <property type="entry name" value="HTH_LACI_1"/>
    <property type="match status" value="1"/>
</dbReference>
<evidence type="ECO:0000256" key="2">
    <source>
        <dbReference type="ARBA" id="ARBA00023125"/>
    </source>
</evidence>
<evidence type="ECO:0000313" key="6">
    <source>
        <dbReference type="Proteomes" id="UP000182932"/>
    </source>
</evidence>
<keyword evidence="2" id="KW-0238">DNA-binding</keyword>
<organism evidence="5 6">
    <name type="scientific">Marinovum algicola</name>
    <dbReference type="NCBI Taxonomy" id="42444"/>
    <lineage>
        <taxon>Bacteria</taxon>
        <taxon>Pseudomonadati</taxon>
        <taxon>Pseudomonadota</taxon>
        <taxon>Alphaproteobacteria</taxon>
        <taxon>Rhodobacterales</taxon>
        <taxon>Roseobacteraceae</taxon>
        <taxon>Marinovum</taxon>
    </lineage>
</organism>
<evidence type="ECO:0000313" key="5">
    <source>
        <dbReference type="EMBL" id="SEJ99572.1"/>
    </source>
</evidence>
<dbReference type="PANTHER" id="PTHR30146">
    <property type="entry name" value="LACI-RELATED TRANSCRIPTIONAL REPRESSOR"/>
    <property type="match status" value="1"/>
</dbReference>
<dbReference type="SUPFAM" id="SSF47413">
    <property type="entry name" value="lambda repressor-like DNA-binding domains"/>
    <property type="match status" value="1"/>
</dbReference>
<dbReference type="Gene3D" id="1.10.260.40">
    <property type="entry name" value="lambda repressor-like DNA-binding domains"/>
    <property type="match status" value="1"/>
</dbReference>
<reference evidence="5 6" key="1">
    <citation type="submission" date="2016-10" db="EMBL/GenBank/DDBJ databases">
        <authorList>
            <person name="Varghese N."/>
            <person name="Submissions S."/>
        </authorList>
    </citation>
    <scope>NUCLEOTIDE SEQUENCE [LARGE SCALE GENOMIC DNA]</scope>
    <source>
        <strain evidence="5 6">FF3</strain>
    </source>
</reference>
<dbReference type="InterPro" id="IPR000843">
    <property type="entry name" value="HTH_LacI"/>
</dbReference>
<dbReference type="Pfam" id="PF13377">
    <property type="entry name" value="Peripla_BP_3"/>
    <property type="match status" value="1"/>
</dbReference>
<dbReference type="GO" id="GO:0003700">
    <property type="term" value="F:DNA-binding transcription factor activity"/>
    <property type="evidence" value="ECO:0007669"/>
    <property type="project" value="TreeGrafter"/>
</dbReference>
<evidence type="ECO:0000256" key="3">
    <source>
        <dbReference type="ARBA" id="ARBA00023163"/>
    </source>
</evidence>
<sequence length="342" mass="36393">MKAQRKRANLRDVAAAAQVSVATVSRVMNAPETVAEKTRARVEQAMQELRWLPSAAARAINSGRTRFVGALVPTLEHDIFARVLAGLERQLASHRLSLVVATTDDDPRIEAEKAQGLIDIGAEGLMVSGMTHTPEFFGLIERGQLPAIAISCFDPDYRLPTIGYDNTAAARAALDHLADQGHRRIAVVHGPSNLNDRTRARIEALAGHRPEVDLVYHEVPLSIAGGCAAGQAVRTAAARTSAVLCLSDVLASGVLFELQRAGIAVPGQISLIGVDDLPGSEHLYPELTTVHLPVSRMGLAAADALAGWVETQTVPQPRLLEIELMVRASTGPPGRLNGQPAA</sequence>
<dbReference type="RefSeq" id="WP_074838251.1">
    <property type="nucleotide sequence ID" value="NZ_CBDCHI020000006.1"/>
</dbReference>
<dbReference type="CDD" id="cd01392">
    <property type="entry name" value="HTH_LacI"/>
    <property type="match status" value="1"/>
</dbReference>
<dbReference type="Pfam" id="PF00356">
    <property type="entry name" value="LacI"/>
    <property type="match status" value="1"/>
</dbReference>
<dbReference type="SMART" id="SM00354">
    <property type="entry name" value="HTH_LACI"/>
    <property type="match status" value="1"/>
</dbReference>
<dbReference type="AlphaFoldDB" id="A0A975WDA9"/>
<dbReference type="EMBL" id="FNYY01000017">
    <property type="protein sequence ID" value="SEJ99572.1"/>
    <property type="molecule type" value="Genomic_DNA"/>
</dbReference>
<name>A0A975WDA9_9RHOB</name>
<dbReference type="PROSITE" id="PS50932">
    <property type="entry name" value="HTH_LACI_2"/>
    <property type="match status" value="1"/>
</dbReference>
<dbReference type="GeneID" id="80820047"/>
<dbReference type="Gene3D" id="3.40.50.2300">
    <property type="match status" value="2"/>
</dbReference>
<dbReference type="GO" id="GO:0000976">
    <property type="term" value="F:transcription cis-regulatory region binding"/>
    <property type="evidence" value="ECO:0007669"/>
    <property type="project" value="TreeGrafter"/>
</dbReference>
<keyword evidence="3" id="KW-0804">Transcription</keyword>
<gene>
    <name evidence="5" type="ORF">SAMN04487940_11717</name>
</gene>
<dbReference type="InterPro" id="IPR028082">
    <property type="entry name" value="Peripla_BP_I"/>
</dbReference>